<sequence>MFDYTKKESITYKFSWDQLGDIAIGRENLGAQMPVTVYRLLEYCIKEVLEEDYGKEQMHRIFQKAGIIAGRELAHNLLDLSVDIHTFFGQLQDVLKNMQVGILRVEKIDESTGTIYVTVAEDLDCSGLPVTGETVCFYDEGLIKGVLDTYTNCSYTVEEIDCWSTGARVCRFRANKEA</sequence>
<gene>
    <name evidence="2" type="ORF">SAMN02745243_02018</name>
</gene>
<dbReference type="STRING" id="1121950.SAMN02745243_02018"/>
<dbReference type="EMBL" id="FQZY01000026">
    <property type="protein sequence ID" value="SHK03053.1"/>
    <property type="molecule type" value="Genomic_DNA"/>
</dbReference>
<protein>
    <recommendedName>
        <fullName evidence="1">4-vinyl reductase 4VR domain-containing protein</fullName>
    </recommendedName>
</protein>
<evidence type="ECO:0000313" key="3">
    <source>
        <dbReference type="Proteomes" id="UP000184301"/>
    </source>
</evidence>
<dbReference type="Pfam" id="PF02830">
    <property type="entry name" value="V4R"/>
    <property type="match status" value="1"/>
</dbReference>
<dbReference type="Gene3D" id="3.30.1380.20">
    <property type="entry name" value="Trafficking protein particle complex subunit 3"/>
    <property type="match status" value="1"/>
</dbReference>
<keyword evidence="3" id="KW-1185">Reference proteome</keyword>
<proteinExistence type="predicted"/>
<dbReference type="SMART" id="SM00989">
    <property type="entry name" value="V4R"/>
    <property type="match status" value="1"/>
</dbReference>
<reference evidence="2 3" key="1">
    <citation type="submission" date="2016-11" db="EMBL/GenBank/DDBJ databases">
        <authorList>
            <person name="Jaros S."/>
            <person name="Januszkiewicz K."/>
            <person name="Wedrychowicz H."/>
        </authorList>
    </citation>
    <scope>NUCLEOTIDE SEQUENCE [LARGE SCALE GENOMIC DNA]</scope>
    <source>
        <strain evidence="2 3">DSM 15480</strain>
    </source>
</reference>
<dbReference type="InterPro" id="IPR004096">
    <property type="entry name" value="V4R"/>
</dbReference>
<dbReference type="OrthoDB" id="9788644at2"/>
<name>A0A1M6P574_9FIRM</name>
<accession>A0A1M6P574</accession>
<dbReference type="PANTHER" id="PTHR35090">
    <property type="entry name" value="DNA-DIRECTED RNA POLYMERASE SUBUNIT I"/>
    <property type="match status" value="1"/>
</dbReference>
<dbReference type="Proteomes" id="UP000184301">
    <property type="component" value="Unassembled WGS sequence"/>
</dbReference>
<feature type="domain" description="4-vinyl reductase 4VR" evidence="1">
    <location>
        <begin position="114"/>
        <end position="176"/>
    </location>
</feature>
<dbReference type="RefSeq" id="WP_073109504.1">
    <property type="nucleotide sequence ID" value="NZ_FQZY01000026.1"/>
</dbReference>
<organism evidence="2 3">
    <name type="scientific">Hespellia stercorisuis DSM 15480</name>
    <dbReference type="NCBI Taxonomy" id="1121950"/>
    <lineage>
        <taxon>Bacteria</taxon>
        <taxon>Bacillati</taxon>
        <taxon>Bacillota</taxon>
        <taxon>Clostridia</taxon>
        <taxon>Lachnospirales</taxon>
        <taxon>Lachnospiraceae</taxon>
        <taxon>Hespellia</taxon>
    </lineage>
</organism>
<dbReference type="PANTHER" id="PTHR35090:SF2">
    <property type="entry name" value="ARSR FAMILY TRANSCRIPTIONAL REGULATOR"/>
    <property type="match status" value="1"/>
</dbReference>
<dbReference type="SUPFAM" id="SSF111126">
    <property type="entry name" value="Ligand-binding domain in the NO signalling and Golgi transport"/>
    <property type="match status" value="1"/>
</dbReference>
<dbReference type="AlphaFoldDB" id="A0A1M6P574"/>
<evidence type="ECO:0000259" key="1">
    <source>
        <dbReference type="SMART" id="SM00989"/>
    </source>
</evidence>
<evidence type="ECO:0000313" key="2">
    <source>
        <dbReference type="EMBL" id="SHK03053.1"/>
    </source>
</evidence>
<dbReference type="InterPro" id="IPR024096">
    <property type="entry name" value="NO_sig/Golgi_transp_ligand-bd"/>
</dbReference>